<dbReference type="Proteomes" id="UP000179001">
    <property type="component" value="Unassembled WGS sequence"/>
</dbReference>
<evidence type="ECO:0000313" key="9">
    <source>
        <dbReference type="Proteomes" id="UP000179001"/>
    </source>
</evidence>
<dbReference type="InterPro" id="IPR007197">
    <property type="entry name" value="rSAM"/>
</dbReference>
<dbReference type="SFLD" id="SFLDG01386">
    <property type="entry name" value="main_SPASM_domain-containing"/>
    <property type="match status" value="1"/>
</dbReference>
<keyword evidence="5" id="KW-0408">Iron</keyword>
<dbReference type="CDD" id="cd01335">
    <property type="entry name" value="Radical_SAM"/>
    <property type="match status" value="1"/>
</dbReference>
<dbReference type="EMBL" id="MFGJ01000002">
    <property type="protein sequence ID" value="OGF32641.1"/>
    <property type="molecule type" value="Genomic_DNA"/>
</dbReference>
<dbReference type="SFLD" id="SFLDG01067">
    <property type="entry name" value="SPASM/twitch_domain_containing"/>
    <property type="match status" value="2"/>
</dbReference>
<dbReference type="CDD" id="cd21109">
    <property type="entry name" value="SPASM"/>
    <property type="match status" value="1"/>
</dbReference>
<keyword evidence="6" id="KW-0411">Iron-sulfur</keyword>
<evidence type="ECO:0000256" key="1">
    <source>
        <dbReference type="ARBA" id="ARBA00001966"/>
    </source>
</evidence>
<evidence type="ECO:0000256" key="4">
    <source>
        <dbReference type="ARBA" id="ARBA00022723"/>
    </source>
</evidence>
<proteinExistence type="predicted"/>
<keyword evidence="3" id="KW-0949">S-adenosyl-L-methionine</keyword>
<dbReference type="GO" id="GO:0003824">
    <property type="term" value="F:catalytic activity"/>
    <property type="evidence" value="ECO:0007669"/>
    <property type="project" value="InterPro"/>
</dbReference>
<evidence type="ECO:0000256" key="5">
    <source>
        <dbReference type="ARBA" id="ARBA00023004"/>
    </source>
</evidence>
<organism evidence="8 9">
    <name type="scientific">Candidatus Falkowbacteria bacterium RIFOXYC2_FULL_36_12</name>
    <dbReference type="NCBI Taxonomy" id="1798002"/>
    <lineage>
        <taxon>Bacteria</taxon>
        <taxon>Candidatus Falkowiibacteriota</taxon>
    </lineage>
</organism>
<evidence type="ECO:0000256" key="6">
    <source>
        <dbReference type="ARBA" id="ARBA00023014"/>
    </source>
</evidence>
<dbReference type="SFLD" id="SFLDS00029">
    <property type="entry name" value="Radical_SAM"/>
    <property type="match status" value="2"/>
</dbReference>
<evidence type="ECO:0000313" key="8">
    <source>
        <dbReference type="EMBL" id="OGF32641.1"/>
    </source>
</evidence>
<dbReference type="STRING" id="1798002.A2478_01150"/>
<dbReference type="SMART" id="SM00729">
    <property type="entry name" value="Elp3"/>
    <property type="match status" value="1"/>
</dbReference>
<comment type="cofactor">
    <cofactor evidence="1">
        <name>[4Fe-4S] cluster</name>
        <dbReference type="ChEBI" id="CHEBI:49883"/>
    </cofactor>
</comment>
<evidence type="ECO:0000256" key="3">
    <source>
        <dbReference type="ARBA" id="ARBA00022691"/>
    </source>
</evidence>
<gene>
    <name evidence="8" type="ORF">A2478_01150</name>
</gene>
<comment type="caution">
    <text evidence="8">The sequence shown here is derived from an EMBL/GenBank/DDBJ whole genome shotgun (WGS) entry which is preliminary data.</text>
</comment>
<dbReference type="SUPFAM" id="SSF102114">
    <property type="entry name" value="Radical SAM enzymes"/>
    <property type="match status" value="1"/>
</dbReference>
<keyword evidence="2" id="KW-0004">4Fe-4S</keyword>
<dbReference type="PANTHER" id="PTHR11228:SF7">
    <property type="entry name" value="PQQA PEPTIDE CYCLASE"/>
    <property type="match status" value="1"/>
</dbReference>
<feature type="domain" description="Radical SAM core" evidence="7">
    <location>
        <begin position="1"/>
        <end position="209"/>
    </location>
</feature>
<dbReference type="InterPro" id="IPR013785">
    <property type="entry name" value="Aldolase_TIM"/>
</dbReference>
<keyword evidence="4" id="KW-0479">Metal-binding</keyword>
<dbReference type="InterPro" id="IPR050377">
    <property type="entry name" value="Radical_SAM_PqqE_MftC-like"/>
</dbReference>
<evidence type="ECO:0000259" key="7">
    <source>
        <dbReference type="PROSITE" id="PS51918"/>
    </source>
</evidence>
<dbReference type="InterPro" id="IPR023885">
    <property type="entry name" value="4Fe4S-binding_SPASM_dom"/>
</dbReference>
<dbReference type="InterPro" id="IPR017200">
    <property type="entry name" value="PqqE-like"/>
</dbReference>
<dbReference type="Pfam" id="PF04055">
    <property type="entry name" value="Radical_SAM"/>
    <property type="match status" value="1"/>
</dbReference>
<dbReference type="PROSITE" id="PS51918">
    <property type="entry name" value="RADICAL_SAM"/>
    <property type="match status" value="1"/>
</dbReference>
<accession>A0A1F5T2G3</accession>
<reference evidence="8 9" key="1">
    <citation type="journal article" date="2016" name="Nat. Commun.">
        <title>Thousands of microbial genomes shed light on interconnected biogeochemical processes in an aquifer system.</title>
        <authorList>
            <person name="Anantharaman K."/>
            <person name="Brown C.T."/>
            <person name="Hug L.A."/>
            <person name="Sharon I."/>
            <person name="Castelle C.J."/>
            <person name="Probst A.J."/>
            <person name="Thomas B.C."/>
            <person name="Singh A."/>
            <person name="Wilkins M.J."/>
            <person name="Karaoz U."/>
            <person name="Brodie E.L."/>
            <person name="Williams K.H."/>
            <person name="Hubbard S.S."/>
            <person name="Banfield J.F."/>
        </authorList>
    </citation>
    <scope>NUCLEOTIDE SEQUENCE [LARGE SCALE GENOMIC DNA]</scope>
</reference>
<protein>
    <recommendedName>
        <fullName evidence="7">Radical SAM core domain-containing protein</fullName>
    </recommendedName>
</protein>
<dbReference type="PIRSF" id="PIRSF037420">
    <property type="entry name" value="PQQ_syn_pqqE"/>
    <property type="match status" value="1"/>
</dbReference>
<sequence length="334" mass="38251">MNKYKIKHLVIKPTFACTANCPTCGTRKLLHRNLSGKNNLHVQDWQRIFDEAVALGLERIDISGGEPTLFPGLLDLVKAGKNRNCFVNINTNGSVLTTDKAADMVKAGLDSVYVSLYSHKPDTHDRMRNKPGLWQSAVNTIKIFSNLQEKFPNFKIKTQTLINKNNYKDIPGLIKLNRELGISEMAISYLEGDFNRELLLNINEILNFRNKITKDCLTEISGLPEKNRNENESALKNLFSNRISDADWASGLYQPINRKLNKCTRPQWFALILANGDVHPCNAVEYTHEPIMGNLFNTSFTEIWQSKKFDDFRKNLFFYCEKCPINLYTIIKLK</sequence>
<dbReference type="SFLD" id="SFLDG01387">
    <property type="entry name" value="BtrN-like_SPASM_domain_contain"/>
    <property type="match status" value="1"/>
</dbReference>
<dbReference type="Pfam" id="PF13186">
    <property type="entry name" value="SPASM"/>
    <property type="match status" value="1"/>
</dbReference>
<dbReference type="InterPro" id="IPR006638">
    <property type="entry name" value="Elp3/MiaA/NifB-like_rSAM"/>
</dbReference>
<dbReference type="InterPro" id="IPR058240">
    <property type="entry name" value="rSAM_sf"/>
</dbReference>
<dbReference type="Gene3D" id="3.20.20.70">
    <property type="entry name" value="Aldolase class I"/>
    <property type="match status" value="1"/>
</dbReference>
<dbReference type="InterPro" id="IPR034391">
    <property type="entry name" value="AdoMet-like_SPASM_containing"/>
</dbReference>
<name>A0A1F5T2G3_9BACT</name>
<dbReference type="GO" id="GO:0046872">
    <property type="term" value="F:metal ion binding"/>
    <property type="evidence" value="ECO:0007669"/>
    <property type="project" value="UniProtKB-KW"/>
</dbReference>
<dbReference type="GO" id="GO:0051539">
    <property type="term" value="F:4 iron, 4 sulfur cluster binding"/>
    <property type="evidence" value="ECO:0007669"/>
    <property type="project" value="UniProtKB-KW"/>
</dbReference>
<dbReference type="AlphaFoldDB" id="A0A1F5T2G3"/>
<evidence type="ECO:0000256" key="2">
    <source>
        <dbReference type="ARBA" id="ARBA00022485"/>
    </source>
</evidence>
<dbReference type="PANTHER" id="PTHR11228">
    <property type="entry name" value="RADICAL SAM DOMAIN PROTEIN"/>
    <property type="match status" value="1"/>
</dbReference>